<feature type="transmembrane region" description="Helical" evidence="10">
    <location>
        <begin position="21"/>
        <end position="39"/>
    </location>
</feature>
<dbReference type="SMART" id="SM00220">
    <property type="entry name" value="S_TKc"/>
    <property type="match status" value="1"/>
</dbReference>
<evidence type="ECO:0000259" key="11">
    <source>
        <dbReference type="PROSITE" id="PS50011"/>
    </source>
</evidence>
<feature type="domain" description="EGF-like" evidence="12">
    <location>
        <begin position="301"/>
        <end position="340"/>
    </location>
</feature>
<dbReference type="Proteomes" id="UP001497522">
    <property type="component" value="Unassembled WGS sequence"/>
</dbReference>
<keyword evidence="7" id="KW-1015">Disulfide bond</keyword>
<evidence type="ECO:0000256" key="7">
    <source>
        <dbReference type="ARBA" id="ARBA00023157"/>
    </source>
</evidence>
<evidence type="ECO:0000256" key="5">
    <source>
        <dbReference type="ARBA" id="ARBA00022777"/>
    </source>
</evidence>
<keyword evidence="5" id="KW-0418">Kinase</keyword>
<evidence type="ECO:0000256" key="2">
    <source>
        <dbReference type="ARBA" id="ARBA00022679"/>
    </source>
</evidence>
<dbReference type="Gene3D" id="2.10.25.10">
    <property type="entry name" value="Laminin"/>
    <property type="match status" value="1"/>
</dbReference>
<dbReference type="Pfam" id="PF13947">
    <property type="entry name" value="GUB_WAK_bind"/>
    <property type="match status" value="1"/>
</dbReference>
<dbReference type="PROSITE" id="PS00108">
    <property type="entry name" value="PROTEIN_KINASE_ST"/>
    <property type="match status" value="1"/>
</dbReference>
<keyword evidence="14" id="KW-1185">Reference proteome</keyword>
<dbReference type="Gene3D" id="3.30.200.20">
    <property type="entry name" value="Phosphorylase Kinase, domain 1"/>
    <property type="match status" value="1"/>
</dbReference>
<comment type="caution">
    <text evidence="8">Lacks conserved residue(s) required for the propagation of feature annotation.</text>
</comment>
<dbReference type="PROSITE" id="PS00010">
    <property type="entry name" value="ASX_HYDROXYL"/>
    <property type="match status" value="1"/>
</dbReference>
<keyword evidence="6 9" id="KW-0067">ATP-binding</keyword>
<dbReference type="Pfam" id="PF07714">
    <property type="entry name" value="PK_Tyr_Ser-Thr"/>
    <property type="match status" value="1"/>
</dbReference>
<dbReference type="SMART" id="SM00181">
    <property type="entry name" value="EGF"/>
    <property type="match status" value="2"/>
</dbReference>
<keyword evidence="3" id="KW-0732">Signal</keyword>
<dbReference type="InterPro" id="IPR011009">
    <property type="entry name" value="Kinase-like_dom_sf"/>
</dbReference>
<dbReference type="CDD" id="cd14066">
    <property type="entry name" value="STKc_IRAK"/>
    <property type="match status" value="1"/>
</dbReference>
<evidence type="ECO:0000256" key="9">
    <source>
        <dbReference type="PROSITE-ProRule" id="PRU10141"/>
    </source>
</evidence>
<dbReference type="PROSITE" id="PS00107">
    <property type="entry name" value="PROTEIN_KINASE_ATP"/>
    <property type="match status" value="1"/>
</dbReference>
<keyword evidence="10" id="KW-0472">Membrane</keyword>
<dbReference type="InterPro" id="IPR008271">
    <property type="entry name" value="Ser/Thr_kinase_AS"/>
</dbReference>
<feature type="domain" description="Protein kinase" evidence="11">
    <location>
        <begin position="430"/>
        <end position="712"/>
    </location>
</feature>
<dbReference type="SUPFAM" id="SSF57196">
    <property type="entry name" value="EGF/Laminin"/>
    <property type="match status" value="1"/>
</dbReference>
<evidence type="ECO:0000256" key="10">
    <source>
        <dbReference type="SAM" id="Phobius"/>
    </source>
</evidence>
<evidence type="ECO:0000313" key="13">
    <source>
        <dbReference type="EMBL" id="CAK9855267.1"/>
    </source>
</evidence>
<dbReference type="InterPro" id="IPR017441">
    <property type="entry name" value="Protein_kinase_ATP_BS"/>
</dbReference>
<feature type="transmembrane region" description="Helical" evidence="10">
    <location>
        <begin position="353"/>
        <end position="380"/>
    </location>
</feature>
<dbReference type="InterPro" id="IPR025287">
    <property type="entry name" value="WAK_GUB"/>
</dbReference>
<protein>
    <recommendedName>
        <fullName evidence="15">Protein kinase domain-containing protein</fullName>
    </recommendedName>
</protein>
<dbReference type="SUPFAM" id="SSF56112">
    <property type="entry name" value="Protein kinase-like (PK-like)"/>
    <property type="match status" value="1"/>
</dbReference>
<evidence type="ECO:0000256" key="6">
    <source>
        <dbReference type="ARBA" id="ARBA00022840"/>
    </source>
</evidence>
<evidence type="ECO:0000256" key="1">
    <source>
        <dbReference type="ARBA" id="ARBA00022527"/>
    </source>
</evidence>
<dbReference type="CDD" id="cd00054">
    <property type="entry name" value="EGF_CA"/>
    <property type="match status" value="1"/>
</dbReference>
<dbReference type="PANTHER" id="PTHR46008">
    <property type="entry name" value="LEAF RUST 10 DISEASE-RESISTANCE LOCUS RECEPTOR-LIKE PROTEIN KINASE-LIKE 1.4"/>
    <property type="match status" value="1"/>
</dbReference>
<keyword evidence="10" id="KW-1133">Transmembrane helix</keyword>
<evidence type="ECO:0000313" key="14">
    <source>
        <dbReference type="Proteomes" id="UP001497522"/>
    </source>
</evidence>
<dbReference type="PROSITE" id="PS50011">
    <property type="entry name" value="PROTEIN_KINASE_DOM"/>
    <property type="match status" value="1"/>
</dbReference>
<evidence type="ECO:0000256" key="3">
    <source>
        <dbReference type="ARBA" id="ARBA00022729"/>
    </source>
</evidence>
<evidence type="ECO:0000259" key="12">
    <source>
        <dbReference type="PROSITE" id="PS50026"/>
    </source>
</evidence>
<dbReference type="Gene3D" id="1.10.510.10">
    <property type="entry name" value="Transferase(Phosphotransferase) domain 1"/>
    <property type="match status" value="1"/>
</dbReference>
<dbReference type="InterPro" id="IPR001245">
    <property type="entry name" value="Ser-Thr/Tyr_kinase_cat_dom"/>
</dbReference>
<dbReference type="InterPro" id="IPR000742">
    <property type="entry name" value="EGF"/>
</dbReference>
<accession>A0ABP0ZXH1</accession>
<dbReference type="InterPro" id="IPR001881">
    <property type="entry name" value="EGF-like_Ca-bd_dom"/>
</dbReference>
<keyword evidence="8" id="KW-0245">EGF-like domain</keyword>
<evidence type="ECO:0000256" key="4">
    <source>
        <dbReference type="ARBA" id="ARBA00022741"/>
    </source>
</evidence>
<dbReference type="SMART" id="SM00179">
    <property type="entry name" value="EGF_CA"/>
    <property type="match status" value="1"/>
</dbReference>
<keyword evidence="1" id="KW-0723">Serine/threonine-protein kinase</keyword>
<sequence>MVAFSSGLGDISLGHTRALGYAANVFVVFLVVSSLPAVLTRSLQGTSNSCLSQCGNVAIPYPFGTSPGCGLPEFSLDCTRDPGSNFSANPALLLAPPCGPSGNSYQVTSISTNTLIINATNLVAASCDPTMGDGNATASACLGPASAPYVFTTENNLFAVECNGWGQLYGDDEIVGECSIDCNANSQDQIAYCHHFECCTTPQFPSGLRNITIYGGGYCGRASVIYPPTYEGGQQWGEWGVQLGWAIPGPSCLNATTLANYSCAATATCQDAQFVGLTGYTCACNAGYDGDGYANGIGCHDINKCLNSTLNNCSPNAVCTNTTGNYYCNCTNGFFGDGSRDGTGCKSITKHNLLLVAGLSTIPIALVGLGGALLALLCCIKKTRKHKQFARRNFEALGKLKDVFTSLTNGESSIATLFSLKELVKATNGFASDQKLGVGGFGTVYKGTLEGGLTVAVKRTNKVNTIGAQQFLNEVVVLSQVNHRNLVRLHGCCLETEVPMLVYEYVPNGNLSQHLRGEKTSELGHLTWPKRMQIAIETAEAITYLHSEANPPIYHRDVKSANILLDNKYGVKVSDFGISKLIPLDATHVSTAAQGTLGYWDPEYFVSYQLTDKSDVYSFGIILLELITSQPPVDFTRDQKEMSLVTMCIPRIKDGGVEAIVDPKLLSSNFEEMEATLQEINKVAIMAMHCLACKGDDRPSMKQVTKVLHQIKGDCQWSESKRNMSSEFGLVGIHEVELVQLIDANTPTSNQSSTTLSTSI</sequence>
<name>A0ABP0ZXH1_9BRYO</name>
<keyword evidence="2" id="KW-0808">Transferase</keyword>
<dbReference type="InterPro" id="IPR000719">
    <property type="entry name" value="Prot_kinase_dom"/>
</dbReference>
<dbReference type="PROSITE" id="PS50026">
    <property type="entry name" value="EGF_3"/>
    <property type="match status" value="1"/>
</dbReference>
<keyword evidence="10" id="KW-0812">Transmembrane</keyword>
<organism evidence="13 14">
    <name type="scientific">Sphagnum jensenii</name>
    <dbReference type="NCBI Taxonomy" id="128206"/>
    <lineage>
        <taxon>Eukaryota</taxon>
        <taxon>Viridiplantae</taxon>
        <taxon>Streptophyta</taxon>
        <taxon>Embryophyta</taxon>
        <taxon>Bryophyta</taxon>
        <taxon>Sphagnophytina</taxon>
        <taxon>Sphagnopsida</taxon>
        <taxon>Sphagnales</taxon>
        <taxon>Sphagnaceae</taxon>
        <taxon>Sphagnum</taxon>
    </lineage>
</organism>
<comment type="caution">
    <text evidence="13">The sequence shown here is derived from an EMBL/GenBank/DDBJ whole genome shotgun (WGS) entry which is preliminary data.</text>
</comment>
<proteinExistence type="predicted"/>
<keyword evidence="4 9" id="KW-0547">Nucleotide-binding</keyword>
<dbReference type="InterPro" id="IPR000152">
    <property type="entry name" value="EGF-type_Asp/Asn_hydroxyl_site"/>
</dbReference>
<evidence type="ECO:0008006" key="15">
    <source>
        <dbReference type="Google" id="ProtNLM"/>
    </source>
</evidence>
<reference evidence="13" key="1">
    <citation type="submission" date="2024-03" db="EMBL/GenBank/DDBJ databases">
        <authorList>
            <consortium name="ELIXIR-Norway"/>
            <consortium name="Elixir Norway"/>
        </authorList>
    </citation>
    <scope>NUCLEOTIDE SEQUENCE</scope>
</reference>
<gene>
    <name evidence="13" type="ORF">CSSPJE1EN2_LOCUS25199</name>
</gene>
<dbReference type="EMBL" id="CAXHBF010000136">
    <property type="protein sequence ID" value="CAK9855267.1"/>
    <property type="molecule type" value="Genomic_DNA"/>
</dbReference>
<evidence type="ECO:0000256" key="8">
    <source>
        <dbReference type="PROSITE-ProRule" id="PRU00076"/>
    </source>
</evidence>
<feature type="binding site" evidence="9">
    <location>
        <position position="458"/>
    </location>
    <ligand>
        <name>ATP</name>
        <dbReference type="ChEBI" id="CHEBI:30616"/>
    </ligand>
</feature>